<name>A0A8K0KPT6_LADFU</name>
<proteinExistence type="predicted"/>
<dbReference type="PANTHER" id="PTHR47163">
    <property type="entry name" value="DDE_TNP_IS1595 DOMAIN-CONTAINING PROTEIN"/>
    <property type="match status" value="1"/>
</dbReference>
<evidence type="ECO:0000313" key="1">
    <source>
        <dbReference type="EMBL" id="KAG8237671.1"/>
    </source>
</evidence>
<dbReference type="Proteomes" id="UP000792457">
    <property type="component" value="Unassembled WGS sequence"/>
</dbReference>
<protein>
    <recommendedName>
        <fullName evidence="3">ISXO2-like transposase domain-containing protein</fullName>
    </recommendedName>
</protein>
<comment type="caution">
    <text evidence="1">The sequence shown here is derived from an EMBL/GenBank/DDBJ whole genome shotgun (WGS) entry which is preliminary data.</text>
</comment>
<dbReference type="AlphaFoldDB" id="A0A8K0KPT6"/>
<sequence>MDSEELMAAQESCTDKKNYLEGSYGDMKIRIKVEQDPLDSCDVDAMLDGKFLEPKMNLRKLIRLTARRKDFLCYLIWKGLLVRDPPCHVCGLPMIMTFRNSRCYQEYRCHKEGPAQHKVAVNALKDSWFSCCKLPMDKVMLITYMFALGYTSFETLVRETSSEECTTSRSTVADWMGYCREVTLDWCERNQARGRIGGKGVVVEVEGVKLGKRKARPLDNPSWVMGLTEIKVGNCGAFRVEVTDKRDPGSLLPVFEKLVEVGTTIVCDNWRTVYRLTKTGFKKVSVVGGKVVVQAPGVASARPGDHEWRAMKAKVIGFPRKKMETLVHEHLWRRHVKANCLDPFEHFVGCIKELYRLGGE</sequence>
<accession>A0A8K0KPT6</accession>
<reference evidence="1" key="1">
    <citation type="submission" date="2013-04" db="EMBL/GenBank/DDBJ databases">
        <authorList>
            <person name="Qu J."/>
            <person name="Murali S.C."/>
            <person name="Bandaranaike D."/>
            <person name="Bellair M."/>
            <person name="Blankenburg K."/>
            <person name="Chao H."/>
            <person name="Dinh H."/>
            <person name="Doddapaneni H."/>
            <person name="Downs B."/>
            <person name="Dugan-Rocha S."/>
            <person name="Elkadiri S."/>
            <person name="Gnanaolivu R.D."/>
            <person name="Hernandez B."/>
            <person name="Javaid M."/>
            <person name="Jayaseelan J.C."/>
            <person name="Lee S."/>
            <person name="Li M."/>
            <person name="Ming W."/>
            <person name="Munidasa M."/>
            <person name="Muniz J."/>
            <person name="Nguyen L."/>
            <person name="Ongeri F."/>
            <person name="Osuji N."/>
            <person name="Pu L.-L."/>
            <person name="Puazo M."/>
            <person name="Qu C."/>
            <person name="Quiroz J."/>
            <person name="Raj R."/>
            <person name="Weissenberger G."/>
            <person name="Xin Y."/>
            <person name="Zou X."/>
            <person name="Han Y."/>
            <person name="Richards S."/>
            <person name="Worley K."/>
            <person name="Muzny D."/>
            <person name="Gibbs R."/>
        </authorList>
    </citation>
    <scope>NUCLEOTIDE SEQUENCE</scope>
    <source>
        <strain evidence="1">Sampled in the wild</strain>
    </source>
</reference>
<reference evidence="1" key="2">
    <citation type="submission" date="2017-10" db="EMBL/GenBank/DDBJ databases">
        <title>Ladona fulva Genome sequencing and assembly.</title>
        <authorList>
            <person name="Murali S."/>
            <person name="Richards S."/>
            <person name="Bandaranaike D."/>
            <person name="Bellair M."/>
            <person name="Blankenburg K."/>
            <person name="Chao H."/>
            <person name="Dinh H."/>
            <person name="Doddapaneni H."/>
            <person name="Dugan-Rocha S."/>
            <person name="Elkadiri S."/>
            <person name="Gnanaolivu R."/>
            <person name="Hernandez B."/>
            <person name="Skinner E."/>
            <person name="Javaid M."/>
            <person name="Lee S."/>
            <person name="Li M."/>
            <person name="Ming W."/>
            <person name="Munidasa M."/>
            <person name="Muniz J."/>
            <person name="Nguyen L."/>
            <person name="Hughes D."/>
            <person name="Osuji N."/>
            <person name="Pu L.-L."/>
            <person name="Puazo M."/>
            <person name="Qu C."/>
            <person name="Quiroz J."/>
            <person name="Raj R."/>
            <person name="Weissenberger G."/>
            <person name="Xin Y."/>
            <person name="Zou X."/>
            <person name="Han Y."/>
            <person name="Worley K."/>
            <person name="Muzny D."/>
            <person name="Gibbs R."/>
        </authorList>
    </citation>
    <scope>NUCLEOTIDE SEQUENCE</scope>
    <source>
        <strain evidence="1">Sampled in the wild</strain>
    </source>
</reference>
<organism evidence="1 2">
    <name type="scientific">Ladona fulva</name>
    <name type="common">Scarce chaser dragonfly</name>
    <name type="synonym">Libellula fulva</name>
    <dbReference type="NCBI Taxonomy" id="123851"/>
    <lineage>
        <taxon>Eukaryota</taxon>
        <taxon>Metazoa</taxon>
        <taxon>Ecdysozoa</taxon>
        <taxon>Arthropoda</taxon>
        <taxon>Hexapoda</taxon>
        <taxon>Insecta</taxon>
        <taxon>Pterygota</taxon>
        <taxon>Palaeoptera</taxon>
        <taxon>Odonata</taxon>
        <taxon>Epiprocta</taxon>
        <taxon>Anisoptera</taxon>
        <taxon>Libelluloidea</taxon>
        <taxon>Libellulidae</taxon>
        <taxon>Ladona</taxon>
    </lineage>
</organism>
<dbReference type="OrthoDB" id="8061556at2759"/>
<gene>
    <name evidence="1" type="ORF">J437_LFUL018023</name>
</gene>
<evidence type="ECO:0008006" key="3">
    <source>
        <dbReference type="Google" id="ProtNLM"/>
    </source>
</evidence>
<dbReference type="InterPro" id="IPR053164">
    <property type="entry name" value="IS1016-like_transposase"/>
</dbReference>
<dbReference type="EMBL" id="KZ309203">
    <property type="protein sequence ID" value="KAG8237671.1"/>
    <property type="molecule type" value="Genomic_DNA"/>
</dbReference>
<keyword evidence="2" id="KW-1185">Reference proteome</keyword>
<evidence type="ECO:0000313" key="2">
    <source>
        <dbReference type="Proteomes" id="UP000792457"/>
    </source>
</evidence>
<dbReference type="PANTHER" id="PTHR47163:SF2">
    <property type="entry name" value="SI:DKEY-17M8.2"/>
    <property type="match status" value="1"/>
</dbReference>